<dbReference type="EMBL" id="JAACJS010000015">
    <property type="protein sequence ID" value="NCI51584.1"/>
    <property type="molecule type" value="Genomic_DNA"/>
</dbReference>
<evidence type="ECO:0000256" key="1">
    <source>
        <dbReference type="SAM" id="SignalP"/>
    </source>
</evidence>
<comment type="caution">
    <text evidence="2">The sequence shown here is derived from an EMBL/GenBank/DDBJ whole genome shotgun (WGS) entry which is preliminary data.</text>
</comment>
<organism evidence="2 3">
    <name type="scientific">Sediminibacterium roseum</name>
    <dbReference type="NCBI Taxonomy" id="1978412"/>
    <lineage>
        <taxon>Bacteria</taxon>
        <taxon>Pseudomonadati</taxon>
        <taxon>Bacteroidota</taxon>
        <taxon>Chitinophagia</taxon>
        <taxon>Chitinophagales</taxon>
        <taxon>Chitinophagaceae</taxon>
        <taxon>Sediminibacterium</taxon>
    </lineage>
</organism>
<protein>
    <recommendedName>
        <fullName evidence="4">Tissue inhibitor of metalloproteinase</fullName>
    </recommendedName>
</protein>
<feature type="chain" id="PRO_5046599742" description="Tissue inhibitor of metalloproteinase" evidence="1">
    <location>
        <begin position="19"/>
        <end position="139"/>
    </location>
</feature>
<gene>
    <name evidence="2" type="ORF">GWC95_16765</name>
</gene>
<evidence type="ECO:0000313" key="3">
    <source>
        <dbReference type="Proteomes" id="UP000753802"/>
    </source>
</evidence>
<proteinExistence type="predicted"/>
<dbReference type="Proteomes" id="UP000753802">
    <property type="component" value="Unassembled WGS sequence"/>
</dbReference>
<evidence type="ECO:0000313" key="2">
    <source>
        <dbReference type="EMBL" id="NCI51584.1"/>
    </source>
</evidence>
<keyword evidence="3" id="KW-1185">Reference proteome</keyword>
<reference evidence="2 3" key="1">
    <citation type="submission" date="2020-01" db="EMBL/GenBank/DDBJ databases">
        <title>Genome analysis.</title>
        <authorList>
            <person name="Wu S."/>
            <person name="Wang G."/>
        </authorList>
    </citation>
    <scope>NUCLEOTIDE SEQUENCE [LARGE SCALE GENOMIC DNA]</scope>
    <source>
        <strain evidence="2 3">SYL130</strain>
    </source>
</reference>
<feature type="signal peptide" evidence="1">
    <location>
        <begin position="1"/>
        <end position="18"/>
    </location>
</feature>
<accession>A0ABW9ZWQ5</accession>
<keyword evidence="1" id="KW-0732">Signal</keyword>
<name>A0ABW9ZWQ5_9BACT</name>
<dbReference type="RefSeq" id="WP_161819864.1">
    <property type="nucleotide sequence ID" value="NZ_JAACJS010000015.1"/>
</dbReference>
<sequence length="139" mass="15637">MARLIIILFCLSSCLTGANGQSKIPVDACGFLAHPKFRNGRDTISIKVVCKEVGPPVLEKYILRKIRLREKDFGYSLFFTPVNCNKTYGIPSSDKSKEALAVFSEESVGRIFTIRCIVFKDLEVDGRPFFVIDRIRASK</sequence>
<evidence type="ECO:0008006" key="4">
    <source>
        <dbReference type="Google" id="ProtNLM"/>
    </source>
</evidence>